<feature type="transmembrane region" description="Helical" evidence="5">
    <location>
        <begin position="157"/>
        <end position="175"/>
    </location>
</feature>
<feature type="transmembrane region" description="Helical" evidence="5">
    <location>
        <begin position="21"/>
        <end position="39"/>
    </location>
</feature>
<feature type="transmembrane region" description="Helical" evidence="5">
    <location>
        <begin position="393"/>
        <end position="411"/>
    </location>
</feature>
<evidence type="ECO:0000313" key="8">
    <source>
        <dbReference type="Proteomes" id="UP000023430"/>
    </source>
</evidence>
<keyword evidence="3 5" id="KW-1133">Transmembrane helix</keyword>
<feature type="transmembrane region" description="Helical" evidence="5">
    <location>
        <begin position="288"/>
        <end position="305"/>
    </location>
</feature>
<dbReference type="RefSeq" id="WP_244437664.1">
    <property type="nucleotide sequence ID" value="NZ_JAME01000041.1"/>
</dbReference>
<keyword evidence="8" id="KW-1185">Reference proteome</keyword>
<organism evidence="7 8">
    <name type="scientific">Roseivivax isoporae LMG 25204</name>
    <dbReference type="NCBI Taxonomy" id="1449351"/>
    <lineage>
        <taxon>Bacteria</taxon>
        <taxon>Pseudomonadati</taxon>
        <taxon>Pseudomonadota</taxon>
        <taxon>Alphaproteobacteria</taxon>
        <taxon>Rhodobacterales</taxon>
        <taxon>Roseobacteraceae</taxon>
        <taxon>Roseivivax</taxon>
    </lineage>
</organism>
<dbReference type="PANTHER" id="PTHR11328:SF24">
    <property type="entry name" value="MAJOR FACILITATOR SUPERFAMILY (MFS) PROFILE DOMAIN-CONTAINING PROTEIN"/>
    <property type="match status" value="1"/>
</dbReference>
<comment type="caution">
    <text evidence="7">The sequence shown here is derived from an EMBL/GenBank/DDBJ whole genome shotgun (WGS) entry which is preliminary data.</text>
</comment>
<dbReference type="PANTHER" id="PTHR11328">
    <property type="entry name" value="MAJOR FACILITATOR SUPERFAMILY DOMAIN-CONTAINING PROTEIN"/>
    <property type="match status" value="1"/>
</dbReference>
<dbReference type="GO" id="GO:0005886">
    <property type="term" value="C:plasma membrane"/>
    <property type="evidence" value="ECO:0007669"/>
    <property type="project" value="TreeGrafter"/>
</dbReference>
<evidence type="ECO:0000256" key="4">
    <source>
        <dbReference type="ARBA" id="ARBA00023136"/>
    </source>
</evidence>
<reference evidence="7 8" key="1">
    <citation type="submission" date="2014-01" db="EMBL/GenBank/DDBJ databases">
        <title>Roseivivax isoporae LMG 25204 Genome Sequencing.</title>
        <authorList>
            <person name="Lai Q."/>
            <person name="Li G."/>
            <person name="Shao Z."/>
        </authorList>
    </citation>
    <scope>NUCLEOTIDE SEQUENCE [LARGE SCALE GENOMIC DNA]</scope>
    <source>
        <strain evidence="7 8">LMG 25204</strain>
    </source>
</reference>
<dbReference type="GO" id="GO:0008643">
    <property type="term" value="P:carbohydrate transport"/>
    <property type="evidence" value="ECO:0007669"/>
    <property type="project" value="InterPro"/>
</dbReference>
<dbReference type="PROSITE" id="PS50850">
    <property type="entry name" value="MFS"/>
    <property type="match status" value="1"/>
</dbReference>
<dbReference type="EMBL" id="JAME01000041">
    <property type="protein sequence ID" value="ETX27095.1"/>
    <property type="molecule type" value="Genomic_DNA"/>
</dbReference>
<sequence length="419" mass="42961">MSAIADSPRAGTGRVGGLPGYAVFAGVLSAAGLPIYIHAPKFYADTYSVSLAAMGTLLAVLRLLDVVQDPLLGRLAEALRHRRAASVAVGGTVMAAGMVGLFAVTPPVAPILWFGVTLTLVFSAFSFLTITFYARGVAKARGLGTHGHLRLARWRETGALLGVCIAAVLPNALGAAGLPPFAGFAVAFALAAAVAIWFMRGEWGADGTPDSAGFGPVLRDPVARRLLLVALANAAPVAVSSTLFLFFVESVLQAAGWEGPLLLLFFLAAAASAPAWGAIAERTGAKRALLAAMVLAILSFGFALTLGAGDIWAFALICVASGAAVGADLTLLPAMFARRMADVAPNASEGFSLWSFAQKVSLAFAAAALLPLLEAAGFSSGRDNSEGALRVLSLLYALVPCLLKLVAIAILSTTPIKES</sequence>
<feature type="transmembrane region" description="Helical" evidence="5">
    <location>
        <begin position="84"/>
        <end position="105"/>
    </location>
</feature>
<dbReference type="Proteomes" id="UP000023430">
    <property type="component" value="Unassembled WGS sequence"/>
</dbReference>
<dbReference type="GO" id="GO:0015293">
    <property type="term" value="F:symporter activity"/>
    <property type="evidence" value="ECO:0007669"/>
    <property type="project" value="InterPro"/>
</dbReference>
<dbReference type="InterPro" id="IPR036259">
    <property type="entry name" value="MFS_trans_sf"/>
</dbReference>
<evidence type="ECO:0000256" key="1">
    <source>
        <dbReference type="ARBA" id="ARBA00009617"/>
    </source>
</evidence>
<evidence type="ECO:0000256" key="2">
    <source>
        <dbReference type="ARBA" id="ARBA00022692"/>
    </source>
</evidence>
<proteinExistence type="inferred from homology"/>
<feature type="transmembrane region" description="Helical" evidence="5">
    <location>
        <begin position="111"/>
        <end position="136"/>
    </location>
</feature>
<dbReference type="InterPro" id="IPR039672">
    <property type="entry name" value="MFS_2"/>
</dbReference>
<feature type="domain" description="Major facilitator superfamily (MFS) profile" evidence="6">
    <location>
        <begin position="222"/>
        <end position="419"/>
    </location>
</feature>
<accession>X7F2T6</accession>
<comment type="similarity">
    <text evidence="1">Belongs to the sodium:galactoside symporter (TC 2.A.2) family.</text>
</comment>
<dbReference type="STRING" id="1449351.RISW2_16640"/>
<dbReference type="InterPro" id="IPR020846">
    <property type="entry name" value="MFS_dom"/>
</dbReference>
<feature type="transmembrane region" description="Helical" evidence="5">
    <location>
        <begin position="226"/>
        <end position="248"/>
    </location>
</feature>
<evidence type="ECO:0000259" key="6">
    <source>
        <dbReference type="PROSITE" id="PS50850"/>
    </source>
</evidence>
<feature type="transmembrane region" description="Helical" evidence="5">
    <location>
        <begin position="181"/>
        <end position="199"/>
    </location>
</feature>
<dbReference type="Gene3D" id="1.20.1250.20">
    <property type="entry name" value="MFS general substrate transporter like domains"/>
    <property type="match status" value="2"/>
</dbReference>
<feature type="transmembrane region" description="Helical" evidence="5">
    <location>
        <begin position="260"/>
        <end position="279"/>
    </location>
</feature>
<protein>
    <submittedName>
        <fullName evidence="7">Sugar:cation symporter</fullName>
    </submittedName>
</protein>
<evidence type="ECO:0000256" key="3">
    <source>
        <dbReference type="ARBA" id="ARBA00022989"/>
    </source>
</evidence>
<dbReference type="AlphaFoldDB" id="X7F2T6"/>
<evidence type="ECO:0000313" key="7">
    <source>
        <dbReference type="EMBL" id="ETX27095.1"/>
    </source>
</evidence>
<dbReference type="SUPFAM" id="SSF103473">
    <property type="entry name" value="MFS general substrate transporter"/>
    <property type="match status" value="1"/>
</dbReference>
<dbReference type="Pfam" id="PF13347">
    <property type="entry name" value="MFS_2"/>
    <property type="match status" value="1"/>
</dbReference>
<dbReference type="PATRIC" id="fig|1449351.3.peg.4011"/>
<keyword evidence="2 5" id="KW-0812">Transmembrane</keyword>
<dbReference type="eggNOG" id="COG2211">
    <property type="taxonomic scope" value="Bacteria"/>
</dbReference>
<gene>
    <name evidence="7" type="ORF">RISW2_16640</name>
</gene>
<name>X7F2T6_9RHOB</name>
<feature type="transmembrane region" description="Helical" evidence="5">
    <location>
        <begin position="311"/>
        <end position="332"/>
    </location>
</feature>
<keyword evidence="4 5" id="KW-0472">Membrane</keyword>
<evidence type="ECO:0000256" key="5">
    <source>
        <dbReference type="SAM" id="Phobius"/>
    </source>
</evidence>